<protein>
    <submittedName>
        <fullName evidence="1">Uncharacterized protein</fullName>
    </submittedName>
</protein>
<sequence length="49" mass="5610">MWRRKRWRMAVDKGPQRLGGKTDATEGVTVIGYVFDSVDGGERLHPHQD</sequence>
<accession>A0A450SGY1</accession>
<evidence type="ECO:0000313" key="1">
    <source>
        <dbReference type="EMBL" id="VFJ52381.1"/>
    </source>
</evidence>
<dbReference type="EMBL" id="CAADEX010000036">
    <property type="protein sequence ID" value="VFJ52381.1"/>
    <property type="molecule type" value="Genomic_DNA"/>
</dbReference>
<name>A0A450SGY1_9GAMM</name>
<dbReference type="AlphaFoldDB" id="A0A450SGY1"/>
<gene>
    <name evidence="1" type="ORF">BECKDK2373B_GA0170837_103638</name>
</gene>
<organism evidence="1">
    <name type="scientific">Candidatus Kentrum sp. DK</name>
    <dbReference type="NCBI Taxonomy" id="2126562"/>
    <lineage>
        <taxon>Bacteria</taxon>
        <taxon>Pseudomonadati</taxon>
        <taxon>Pseudomonadota</taxon>
        <taxon>Gammaproteobacteria</taxon>
        <taxon>Candidatus Kentrum</taxon>
    </lineage>
</organism>
<reference evidence="1" key="1">
    <citation type="submission" date="2019-02" db="EMBL/GenBank/DDBJ databases">
        <authorList>
            <person name="Gruber-Vodicka R. H."/>
            <person name="Seah K. B. B."/>
        </authorList>
    </citation>
    <scope>NUCLEOTIDE SEQUENCE</scope>
    <source>
        <strain evidence="1">BECK_DK47</strain>
    </source>
</reference>
<proteinExistence type="predicted"/>